<accession>A0AAV8UKD1</accession>
<keyword evidence="1" id="KW-0812">Transmembrane</keyword>
<dbReference type="AlphaFoldDB" id="A0AAV8UKD1"/>
<feature type="transmembrane region" description="Helical" evidence="1">
    <location>
        <begin position="55"/>
        <end position="78"/>
    </location>
</feature>
<keyword evidence="1" id="KW-1133">Transmembrane helix</keyword>
<feature type="transmembrane region" description="Helical" evidence="1">
    <location>
        <begin position="98"/>
        <end position="117"/>
    </location>
</feature>
<evidence type="ECO:0000313" key="3">
    <source>
        <dbReference type="Proteomes" id="UP001157974"/>
    </source>
</evidence>
<feature type="transmembrane region" description="Helical" evidence="1">
    <location>
        <begin position="14"/>
        <end position="34"/>
    </location>
</feature>
<proteinExistence type="predicted"/>
<comment type="caution">
    <text evidence="2">The sequence shown here is derived from an EMBL/GenBank/DDBJ whole genome shotgun (WGS) entry which is preliminary data.</text>
</comment>
<sequence length="194" mass="20824">MENSKSHKAQDPSVLRGAAYGSCAGVLTGIANAIMMYRNPKLPNPDIAKTKWQRLWAFLMVEIIARGARGLVGGAGYVAALNKANHLRPSAPLRENSAIAGSVAGFGIVALFSRGYALQLATTAMASAATLGALGYGGGYAQEQMYRRQTSVKRFERGGTFMDGGWVDGSDMRKKRYRLDYLNPDKSNRGEGEG</sequence>
<evidence type="ECO:0000256" key="1">
    <source>
        <dbReference type="SAM" id="Phobius"/>
    </source>
</evidence>
<name>A0AAV8UKD1_9RHOD</name>
<keyword evidence="3" id="KW-1185">Reference proteome</keyword>
<protein>
    <submittedName>
        <fullName evidence="2">Uncharacterized protein</fullName>
    </submittedName>
</protein>
<keyword evidence="1" id="KW-0472">Membrane</keyword>
<reference evidence="2 3" key="1">
    <citation type="journal article" date="2023" name="Nat. Commun.">
        <title>Origin of minicircular mitochondrial genomes in red algae.</title>
        <authorList>
            <person name="Lee Y."/>
            <person name="Cho C.H."/>
            <person name="Lee Y.M."/>
            <person name="Park S.I."/>
            <person name="Yang J.H."/>
            <person name="West J.A."/>
            <person name="Bhattacharya D."/>
            <person name="Yoon H.S."/>
        </authorList>
    </citation>
    <scope>NUCLEOTIDE SEQUENCE [LARGE SCALE GENOMIC DNA]</scope>
    <source>
        <strain evidence="2 3">CCMP1338</strain>
        <tissue evidence="2">Whole cell</tissue>
    </source>
</reference>
<evidence type="ECO:0000313" key="2">
    <source>
        <dbReference type="EMBL" id="KAJ8902974.1"/>
    </source>
</evidence>
<organism evidence="2 3">
    <name type="scientific">Rhodosorus marinus</name>
    <dbReference type="NCBI Taxonomy" id="101924"/>
    <lineage>
        <taxon>Eukaryota</taxon>
        <taxon>Rhodophyta</taxon>
        <taxon>Stylonematophyceae</taxon>
        <taxon>Stylonematales</taxon>
        <taxon>Stylonemataceae</taxon>
        <taxon>Rhodosorus</taxon>
    </lineage>
</organism>
<dbReference type="Proteomes" id="UP001157974">
    <property type="component" value="Unassembled WGS sequence"/>
</dbReference>
<gene>
    <name evidence="2" type="ORF">NDN08_006291</name>
</gene>
<dbReference type="EMBL" id="JAMWBK010000008">
    <property type="protein sequence ID" value="KAJ8902974.1"/>
    <property type="molecule type" value="Genomic_DNA"/>
</dbReference>